<dbReference type="PANTHER" id="PTHR12746:SF2">
    <property type="entry name" value="60S RIBOSOMAL EXPORT PROTEIN NMD3"/>
    <property type="match status" value="1"/>
</dbReference>
<sequence>MEILCPSALTESAKILCCQCGALIEANPSNMCVACIRTHVDITEGIPKQSTLYFCKGCDRYLQPPSQWIKASLESRELLGLCLQRLKGLNKVRLVDAGFVWTEPHSKRIKVKLTIQSEVFGGTILQQVFIVEFTVNGQFCEDCHKAEAKDFWKVLVQVRQKVDHKKTLYYLEQLILKHRAHENTLSIKPCHEGLDFYYANEGSARKMVDFLQSVVPVKYQMSKTLISQDIHSNIFNYKYTYIVEIAPVCKDSIVCLPKKLAHNLGGIGQLCIIHRINNTIHLINPFSAQTAEVQTHVYWRHPFTAIAGTKQLIEYIVMDIEPVLNHERITFSGQGHISTKHELADIWVVKATDLGLNDNPIHCKTHLGHLLRPGDSVLGFDLLNSNVNDSNFESLKKDYIPDVLLVKKHFPDKALRNRRRIWKLKHLDVEDKSSVNRDYVDFLEDLEEDPGLRQNIAIYKDTKKIEQRKLVAQETEEVPEIGLEEMLEDLHIGTDATGEEGAAMLE</sequence>
<evidence type="ECO:0000259" key="9">
    <source>
        <dbReference type="Pfam" id="PF04981"/>
    </source>
</evidence>
<dbReference type="InterPro" id="IPR048899">
    <property type="entry name" value="NMD_SH3"/>
</dbReference>
<reference evidence="12" key="1">
    <citation type="submission" date="2023-07" db="EMBL/GenBank/DDBJ databases">
        <title>Chromosome-level genome assembly of Artemia franciscana.</title>
        <authorList>
            <person name="Jo E."/>
        </authorList>
    </citation>
    <scope>NUCLEOTIDE SEQUENCE</scope>
    <source>
        <tissue evidence="12">Whole body</tissue>
    </source>
</reference>
<dbReference type="GO" id="GO:0000055">
    <property type="term" value="P:ribosomal large subunit export from nucleus"/>
    <property type="evidence" value="ECO:0007669"/>
    <property type="project" value="TreeGrafter"/>
</dbReference>
<dbReference type="Pfam" id="PF21193">
    <property type="entry name" value="NMD_SH3"/>
    <property type="match status" value="1"/>
</dbReference>
<comment type="caution">
    <text evidence="12">The sequence shown here is derived from an EMBL/GenBank/DDBJ whole genome shotgun (WGS) entry which is preliminary data.</text>
</comment>
<feature type="domain" description="Nmd3 N-terminal" evidence="9">
    <location>
        <begin position="17"/>
        <end position="245"/>
    </location>
</feature>
<comment type="subcellular location">
    <subcellularLocation>
        <location evidence="8">Cytoplasm</location>
    </subcellularLocation>
    <subcellularLocation>
        <location evidence="8">Nucleus</location>
    </subcellularLocation>
</comment>
<comment type="similarity">
    <text evidence="2 8">Belongs to the NMD3 family.</text>
</comment>
<dbReference type="PANTHER" id="PTHR12746">
    <property type="entry name" value="NONSENSE-MEDIATED MRNA DECAY PROTEIN 3"/>
    <property type="match status" value="1"/>
</dbReference>
<dbReference type="InterPro" id="IPR039768">
    <property type="entry name" value="Nmd3"/>
</dbReference>
<evidence type="ECO:0000256" key="3">
    <source>
        <dbReference type="ARBA" id="ARBA00017035"/>
    </source>
</evidence>
<dbReference type="GO" id="GO:0005737">
    <property type="term" value="C:cytoplasm"/>
    <property type="evidence" value="ECO:0007669"/>
    <property type="project" value="UniProtKB-SubCell"/>
</dbReference>
<feature type="domain" description="60S ribosomal export protein NMD3 OB-fold" evidence="10">
    <location>
        <begin position="312"/>
        <end position="408"/>
    </location>
</feature>
<dbReference type="GO" id="GO:0015031">
    <property type="term" value="P:protein transport"/>
    <property type="evidence" value="ECO:0007669"/>
    <property type="project" value="UniProtKB-KW"/>
</dbReference>
<keyword evidence="7 8" id="KW-0539">Nucleus</keyword>
<name>A0AA88IRW0_ARTSF</name>
<evidence type="ECO:0000259" key="10">
    <source>
        <dbReference type="Pfam" id="PF21192"/>
    </source>
</evidence>
<gene>
    <name evidence="12" type="ORF">QYM36_000243</name>
</gene>
<comment type="function">
    <text evidence="1 8">Acts as an adapter for the XPO1/CRM1-mediated export of the 60S ribosomal subunit.</text>
</comment>
<evidence type="ECO:0000256" key="1">
    <source>
        <dbReference type="ARBA" id="ARBA00002269"/>
    </source>
</evidence>
<keyword evidence="5 8" id="KW-0963">Cytoplasm</keyword>
<accession>A0AA88IRW0</accession>
<protein>
    <recommendedName>
        <fullName evidence="3 8">60S ribosomal export protein NMD3</fullName>
    </recommendedName>
</protein>
<proteinExistence type="inferred from homology"/>
<keyword evidence="4 8" id="KW-0813">Transport</keyword>
<dbReference type="Pfam" id="PF21192">
    <property type="entry name" value="OB_NMD3"/>
    <property type="match status" value="1"/>
</dbReference>
<keyword evidence="6 8" id="KW-0653">Protein transport</keyword>
<dbReference type="GO" id="GO:0005634">
    <property type="term" value="C:nucleus"/>
    <property type="evidence" value="ECO:0007669"/>
    <property type="project" value="UniProtKB-SubCell"/>
</dbReference>
<dbReference type="InterPro" id="IPR007064">
    <property type="entry name" value="Nmd3_N"/>
</dbReference>
<evidence type="ECO:0000256" key="8">
    <source>
        <dbReference type="RuleBase" id="RU364108"/>
    </source>
</evidence>
<evidence type="ECO:0000256" key="6">
    <source>
        <dbReference type="ARBA" id="ARBA00022927"/>
    </source>
</evidence>
<dbReference type="Proteomes" id="UP001187531">
    <property type="component" value="Unassembled WGS sequence"/>
</dbReference>
<keyword evidence="13" id="KW-1185">Reference proteome</keyword>
<dbReference type="AlphaFoldDB" id="A0AA88IRW0"/>
<evidence type="ECO:0000313" key="12">
    <source>
        <dbReference type="EMBL" id="KAK2725672.1"/>
    </source>
</evidence>
<evidence type="ECO:0000259" key="11">
    <source>
        <dbReference type="Pfam" id="PF21193"/>
    </source>
</evidence>
<evidence type="ECO:0000256" key="4">
    <source>
        <dbReference type="ARBA" id="ARBA00022448"/>
    </source>
</evidence>
<evidence type="ECO:0000313" key="13">
    <source>
        <dbReference type="Proteomes" id="UP001187531"/>
    </source>
</evidence>
<dbReference type="GO" id="GO:0043023">
    <property type="term" value="F:ribosomal large subunit binding"/>
    <property type="evidence" value="ECO:0007669"/>
    <property type="project" value="InterPro"/>
</dbReference>
<evidence type="ECO:0000256" key="7">
    <source>
        <dbReference type="ARBA" id="ARBA00023242"/>
    </source>
</evidence>
<evidence type="ECO:0000256" key="2">
    <source>
        <dbReference type="ARBA" id="ARBA00009794"/>
    </source>
</evidence>
<dbReference type="EMBL" id="JAVRJZ010000002">
    <property type="protein sequence ID" value="KAK2725672.1"/>
    <property type="molecule type" value="Genomic_DNA"/>
</dbReference>
<dbReference type="Pfam" id="PF04981">
    <property type="entry name" value="NMD3"/>
    <property type="match status" value="1"/>
</dbReference>
<evidence type="ECO:0000256" key="5">
    <source>
        <dbReference type="ARBA" id="ARBA00022490"/>
    </source>
</evidence>
<feature type="domain" description="60S ribosomal export protein NMD3 SH3" evidence="11">
    <location>
        <begin position="248"/>
        <end position="295"/>
    </location>
</feature>
<organism evidence="12 13">
    <name type="scientific">Artemia franciscana</name>
    <name type="common">Brine shrimp</name>
    <name type="synonym">Artemia sanfranciscana</name>
    <dbReference type="NCBI Taxonomy" id="6661"/>
    <lineage>
        <taxon>Eukaryota</taxon>
        <taxon>Metazoa</taxon>
        <taxon>Ecdysozoa</taxon>
        <taxon>Arthropoda</taxon>
        <taxon>Crustacea</taxon>
        <taxon>Branchiopoda</taxon>
        <taxon>Anostraca</taxon>
        <taxon>Artemiidae</taxon>
        <taxon>Artemia</taxon>
    </lineage>
</organism>
<dbReference type="InterPro" id="IPR048898">
    <property type="entry name" value="OB_NMD3"/>
</dbReference>